<accession>A0ABV6QTF5</accession>
<evidence type="ECO:0008006" key="4">
    <source>
        <dbReference type="Google" id="ProtNLM"/>
    </source>
</evidence>
<dbReference type="RefSeq" id="WP_380053223.1">
    <property type="nucleotide sequence ID" value="NZ_JBHLTC010000036.1"/>
</dbReference>
<proteinExistence type="predicted"/>
<feature type="transmembrane region" description="Helical" evidence="1">
    <location>
        <begin position="39"/>
        <end position="61"/>
    </location>
</feature>
<feature type="transmembrane region" description="Helical" evidence="1">
    <location>
        <begin position="87"/>
        <end position="105"/>
    </location>
</feature>
<feature type="transmembrane region" description="Helical" evidence="1">
    <location>
        <begin position="117"/>
        <end position="150"/>
    </location>
</feature>
<evidence type="ECO:0000256" key="1">
    <source>
        <dbReference type="SAM" id="Phobius"/>
    </source>
</evidence>
<name>A0ABV6QTF5_9ACTN</name>
<keyword evidence="1" id="KW-0812">Transmembrane</keyword>
<dbReference type="Proteomes" id="UP001589890">
    <property type="component" value="Unassembled WGS sequence"/>
</dbReference>
<keyword evidence="1" id="KW-1133">Transmembrane helix</keyword>
<comment type="caution">
    <text evidence="2">The sequence shown here is derived from an EMBL/GenBank/DDBJ whole genome shotgun (WGS) entry which is preliminary data.</text>
</comment>
<dbReference type="EMBL" id="JBHLTC010000036">
    <property type="protein sequence ID" value="MFC0627930.1"/>
    <property type="molecule type" value="Genomic_DNA"/>
</dbReference>
<keyword evidence="1" id="KW-0472">Membrane</keyword>
<sequence>MKRDYQAQTDGRLLDRGRRLLHHHGVLHPAALYQQRDGFSTFTVTVVFAAYAFGVMASLYLPEAVTPPAERVPYRPQRVAVPRESRGTFFAAVALGQIVLSGLTVRDQLKLGTALMSFGLIAIAAAVIWPNLAIFVAGGIVAGAGVGLVFRMSVAFRTSVATAALLAKPESRGEVLAAISWSATAGCRFRCWRSVWPCWPSRARRFSRFSRSWYCWECSTRPLVCWYRRPRRPHRYLSAQRPELSVVRGAG</sequence>
<protein>
    <recommendedName>
        <fullName evidence="4">MFS transporter</fullName>
    </recommendedName>
</protein>
<organism evidence="2 3">
    <name type="scientific">Kribbella deserti</name>
    <dbReference type="NCBI Taxonomy" id="1926257"/>
    <lineage>
        <taxon>Bacteria</taxon>
        <taxon>Bacillati</taxon>
        <taxon>Actinomycetota</taxon>
        <taxon>Actinomycetes</taxon>
        <taxon>Propionibacteriales</taxon>
        <taxon>Kribbellaceae</taxon>
        <taxon>Kribbella</taxon>
    </lineage>
</organism>
<reference evidence="2 3" key="1">
    <citation type="submission" date="2024-09" db="EMBL/GenBank/DDBJ databases">
        <authorList>
            <person name="Sun Q."/>
            <person name="Mori K."/>
        </authorList>
    </citation>
    <scope>NUCLEOTIDE SEQUENCE [LARGE SCALE GENOMIC DNA]</scope>
    <source>
        <strain evidence="2 3">CGMCC 1.15906</strain>
    </source>
</reference>
<gene>
    <name evidence="2" type="ORF">ACFFGN_27905</name>
</gene>
<evidence type="ECO:0000313" key="2">
    <source>
        <dbReference type="EMBL" id="MFC0627930.1"/>
    </source>
</evidence>
<keyword evidence="3" id="KW-1185">Reference proteome</keyword>
<evidence type="ECO:0000313" key="3">
    <source>
        <dbReference type="Proteomes" id="UP001589890"/>
    </source>
</evidence>